<keyword evidence="3" id="KW-1003">Cell membrane</keyword>
<reference evidence="11 12" key="1">
    <citation type="submission" date="2017-04" db="EMBL/GenBank/DDBJ databases">
        <title>Draft Aigarchaeota genome from a New Zealand hot spring.</title>
        <authorList>
            <person name="Reysenbach A.-L."/>
            <person name="Donaho J.A."/>
            <person name="Gerhart J."/>
            <person name="Kelley J.F."/>
            <person name="Kouba K."/>
            <person name="Podar M."/>
            <person name="Stott M."/>
        </authorList>
    </citation>
    <scope>NUCLEOTIDE SEQUENCE [LARGE SCALE GENOMIC DNA]</scope>
    <source>
        <strain evidence="11">NZ13_MG1</strain>
    </source>
</reference>
<dbReference type="InterPro" id="IPR004390">
    <property type="entry name" value="SR_rcpt_FtsY"/>
</dbReference>
<keyword evidence="7" id="KW-0342">GTP-binding</keyword>
<dbReference type="GO" id="GO:0005047">
    <property type="term" value="F:signal recognition particle binding"/>
    <property type="evidence" value="ECO:0007669"/>
    <property type="project" value="TreeGrafter"/>
</dbReference>
<dbReference type="GO" id="GO:0005886">
    <property type="term" value="C:plasma membrane"/>
    <property type="evidence" value="ECO:0007669"/>
    <property type="project" value="UniProtKB-SubCell"/>
</dbReference>
<dbReference type="InterPro" id="IPR036225">
    <property type="entry name" value="SRP/SRP_N"/>
</dbReference>
<evidence type="ECO:0000256" key="7">
    <source>
        <dbReference type="ARBA" id="ARBA00023134"/>
    </source>
</evidence>
<comment type="similarity">
    <text evidence="2">Belongs to the GTP-binding SRP family.</text>
</comment>
<dbReference type="AlphaFoldDB" id="A0A2R7YAJ7"/>
<dbReference type="SMART" id="SM00963">
    <property type="entry name" value="SRP54_N"/>
    <property type="match status" value="1"/>
</dbReference>
<dbReference type="SMART" id="SM00382">
    <property type="entry name" value="AAA"/>
    <property type="match status" value="1"/>
</dbReference>
<dbReference type="InterPro" id="IPR042101">
    <property type="entry name" value="SRP54_N_sf"/>
</dbReference>
<dbReference type="Proteomes" id="UP000244066">
    <property type="component" value="Unassembled WGS sequence"/>
</dbReference>
<dbReference type="NCBIfam" id="TIGR00064">
    <property type="entry name" value="ftsY"/>
    <property type="match status" value="1"/>
</dbReference>
<dbReference type="PANTHER" id="PTHR43134:SF1">
    <property type="entry name" value="SIGNAL RECOGNITION PARTICLE RECEPTOR SUBUNIT ALPHA"/>
    <property type="match status" value="1"/>
</dbReference>
<dbReference type="EMBL" id="NDWU01000001">
    <property type="protein sequence ID" value="PUA34339.1"/>
    <property type="molecule type" value="Genomic_DNA"/>
</dbReference>
<evidence type="ECO:0000256" key="3">
    <source>
        <dbReference type="ARBA" id="ARBA00022475"/>
    </source>
</evidence>
<dbReference type="GO" id="GO:0003924">
    <property type="term" value="F:GTPase activity"/>
    <property type="evidence" value="ECO:0007669"/>
    <property type="project" value="TreeGrafter"/>
</dbReference>
<evidence type="ECO:0000256" key="1">
    <source>
        <dbReference type="ARBA" id="ARBA00004413"/>
    </source>
</evidence>
<dbReference type="SUPFAM" id="SSF47364">
    <property type="entry name" value="Domain of the SRP/SRP receptor G-proteins"/>
    <property type="match status" value="1"/>
</dbReference>
<dbReference type="PANTHER" id="PTHR43134">
    <property type="entry name" value="SIGNAL RECOGNITION PARTICLE RECEPTOR SUBUNIT ALPHA"/>
    <property type="match status" value="1"/>
</dbReference>
<dbReference type="InterPro" id="IPR003593">
    <property type="entry name" value="AAA+_ATPase"/>
</dbReference>
<dbReference type="InterPro" id="IPR000897">
    <property type="entry name" value="SRP54_GTPase_dom"/>
</dbReference>
<dbReference type="PROSITE" id="PS00300">
    <property type="entry name" value="SRP54"/>
    <property type="match status" value="1"/>
</dbReference>
<dbReference type="Pfam" id="PF02881">
    <property type="entry name" value="SRP54_N"/>
    <property type="match status" value="1"/>
</dbReference>
<evidence type="ECO:0000313" key="11">
    <source>
        <dbReference type="EMBL" id="PUA34339.1"/>
    </source>
</evidence>
<comment type="caution">
    <text evidence="11">The sequence shown here is derived from an EMBL/GenBank/DDBJ whole genome shotgun (WGS) entry which is preliminary data.</text>
</comment>
<dbReference type="Pfam" id="PF00448">
    <property type="entry name" value="SRP54"/>
    <property type="match status" value="1"/>
</dbReference>
<evidence type="ECO:0000256" key="6">
    <source>
        <dbReference type="ARBA" id="ARBA00022801"/>
    </source>
</evidence>
<dbReference type="SMART" id="SM00962">
    <property type="entry name" value="SRP54"/>
    <property type="match status" value="1"/>
</dbReference>
<dbReference type="Gene3D" id="3.40.50.300">
    <property type="entry name" value="P-loop containing nucleotide triphosphate hydrolases"/>
    <property type="match status" value="1"/>
</dbReference>
<evidence type="ECO:0000256" key="4">
    <source>
        <dbReference type="ARBA" id="ARBA00022490"/>
    </source>
</evidence>
<name>A0A2R7YAJ7_9ARCH</name>
<accession>A0A2R7YAJ7</accession>
<dbReference type="InterPro" id="IPR027417">
    <property type="entry name" value="P-loop_NTPase"/>
</dbReference>
<dbReference type="Gene3D" id="1.20.120.140">
    <property type="entry name" value="Signal recognition particle SRP54, nucleotide-binding domain"/>
    <property type="match status" value="1"/>
</dbReference>
<evidence type="ECO:0000256" key="2">
    <source>
        <dbReference type="ARBA" id="ARBA00008531"/>
    </source>
</evidence>
<evidence type="ECO:0000313" key="12">
    <source>
        <dbReference type="Proteomes" id="UP000244066"/>
    </source>
</evidence>
<feature type="domain" description="SRP54-type proteins GTP-binding" evidence="10">
    <location>
        <begin position="275"/>
        <end position="288"/>
    </location>
</feature>
<comment type="subcellular location">
    <subcellularLocation>
        <location evidence="1">Cell membrane</location>
        <topology evidence="1">Peripheral membrane protein</topology>
        <orientation evidence="1">Cytoplasmic side</orientation>
    </subcellularLocation>
</comment>
<organism evidence="11 12">
    <name type="scientific">Candidatus Terraquivivens tikiterensis</name>
    <dbReference type="NCBI Taxonomy" id="1980982"/>
    <lineage>
        <taxon>Archaea</taxon>
        <taxon>Nitrososphaerota</taxon>
        <taxon>Candidatus Wolframiiraptoraceae</taxon>
        <taxon>Candidatus Terraquivivens</taxon>
    </lineage>
</organism>
<keyword evidence="6" id="KW-0378">Hydrolase</keyword>
<keyword evidence="4" id="KW-0963">Cytoplasm</keyword>
<gene>
    <name evidence="11" type="ORF">B9J98_00395</name>
</gene>
<evidence type="ECO:0000256" key="9">
    <source>
        <dbReference type="ARBA" id="ARBA00023170"/>
    </source>
</evidence>
<dbReference type="SUPFAM" id="SSF52540">
    <property type="entry name" value="P-loop containing nucleoside triphosphate hydrolases"/>
    <property type="match status" value="1"/>
</dbReference>
<keyword evidence="5" id="KW-0547">Nucleotide-binding</keyword>
<evidence type="ECO:0000256" key="8">
    <source>
        <dbReference type="ARBA" id="ARBA00023136"/>
    </source>
</evidence>
<dbReference type="GO" id="GO:0005737">
    <property type="term" value="C:cytoplasm"/>
    <property type="evidence" value="ECO:0007669"/>
    <property type="project" value="UniProtKB-ARBA"/>
</dbReference>
<evidence type="ECO:0000256" key="5">
    <source>
        <dbReference type="ARBA" id="ARBA00022741"/>
    </source>
</evidence>
<keyword evidence="9" id="KW-0675">Receptor</keyword>
<keyword evidence="8" id="KW-0472">Membrane</keyword>
<dbReference type="InterPro" id="IPR013822">
    <property type="entry name" value="Signal_recog_particl_SRP54_hlx"/>
</dbReference>
<dbReference type="GO" id="GO:0006614">
    <property type="term" value="P:SRP-dependent cotranslational protein targeting to membrane"/>
    <property type="evidence" value="ECO:0007669"/>
    <property type="project" value="InterPro"/>
</dbReference>
<protein>
    <submittedName>
        <fullName evidence="11">Signal recognition particle-docking protein FtsY</fullName>
    </submittedName>
</protein>
<evidence type="ECO:0000259" key="10">
    <source>
        <dbReference type="PROSITE" id="PS00300"/>
    </source>
</evidence>
<dbReference type="GO" id="GO:0005525">
    <property type="term" value="F:GTP binding"/>
    <property type="evidence" value="ECO:0007669"/>
    <property type="project" value="UniProtKB-KW"/>
</dbReference>
<sequence>MLEGIKKAFASLAERMKTTTLSESEIAKNVENFKLQLISNDVAVEVAERLAADVVERLRTIKVPRFSERREAIVQVLEESLSSVISEADPEVSLVKLVRSNYASGKPTVVLFVGPNGGGKTTSVVKVSKYLKSKGLSSIIACSDTYRAGAVEQLRGLAESIGVRVVSHKYGGDPAAVALDAIEAARAARVSTVLIDTAGRTEVDKNLLEEMRKIKRVSNPDIVIYVGDALAGNVVVEQVKRFNEYVGIDYIILAKLDADTKGGSAISVGYMTGKPILFVGTGQGLDDLEPLDKKRLISMLLGRAS</sequence>
<proteinExistence type="inferred from homology"/>